<dbReference type="GO" id="GO:0006284">
    <property type="term" value="P:base-excision repair"/>
    <property type="evidence" value="ECO:0007669"/>
    <property type="project" value="InterPro"/>
</dbReference>
<evidence type="ECO:0000256" key="6">
    <source>
        <dbReference type="ARBA" id="ARBA00022801"/>
    </source>
</evidence>
<keyword evidence="9" id="KW-0234">DNA repair</keyword>
<evidence type="ECO:0000259" key="15">
    <source>
        <dbReference type="PROSITE" id="PS51068"/>
    </source>
</evidence>
<evidence type="ECO:0000256" key="7">
    <source>
        <dbReference type="ARBA" id="ARBA00022833"/>
    </source>
</evidence>
<dbReference type="SUPFAM" id="SSF57716">
    <property type="entry name" value="Glucocorticoid receptor-like (DNA-binding domain)"/>
    <property type="match status" value="1"/>
</dbReference>
<comment type="caution">
    <text evidence="16">The sequence shown here is derived from an EMBL/GenBank/DDBJ whole genome shotgun (WGS) entry which is preliminary data.</text>
</comment>
<comment type="similarity">
    <text evidence="1">Belongs to the FPG family.</text>
</comment>
<dbReference type="EMBL" id="PGEZ01000001">
    <property type="protein sequence ID" value="PJJ56227.1"/>
    <property type="molecule type" value="Genomic_DNA"/>
</dbReference>
<dbReference type="GO" id="GO:0008270">
    <property type="term" value="F:zinc ion binding"/>
    <property type="evidence" value="ECO:0007669"/>
    <property type="project" value="UniProtKB-KW"/>
</dbReference>
<dbReference type="Proteomes" id="UP000230842">
    <property type="component" value="Unassembled WGS sequence"/>
</dbReference>
<keyword evidence="3" id="KW-0479">Metal-binding</keyword>
<dbReference type="SMART" id="SM01232">
    <property type="entry name" value="H2TH"/>
    <property type="match status" value="1"/>
</dbReference>
<dbReference type="RefSeq" id="WP_039343745.1">
    <property type="nucleotide sequence ID" value="NZ_PGEZ01000001.1"/>
</dbReference>
<evidence type="ECO:0000313" key="17">
    <source>
        <dbReference type="Proteomes" id="UP000230842"/>
    </source>
</evidence>
<reference evidence="16 17" key="1">
    <citation type="submission" date="2017-11" db="EMBL/GenBank/DDBJ databases">
        <title>Genomic Encyclopedia of Archaeal and Bacterial Type Strains, Phase II (KMG-II): From Individual Species to Whole Genera.</title>
        <authorList>
            <person name="Goeker M."/>
        </authorList>
    </citation>
    <scope>NUCLEOTIDE SEQUENCE [LARGE SCALE GENOMIC DNA]</scope>
    <source>
        <strain evidence="16 17">DSM 27763</strain>
    </source>
</reference>
<keyword evidence="7" id="KW-0862">Zinc</keyword>
<keyword evidence="11" id="KW-0511">Multifunctional enzyme</keyword>
<dbReference type="InterPro" id="IPR044090">
    <property type="entry name" value="Nei2_N"/>
</dbReference>
<dbReference type="GO" id="GO:0000703">
    <property type="term" value="F:oxidized pyrimidine nucleobase lesion DNA N-glycosylase activity"/>
    <property type="evidence" value="ECO:0007669"/>
    <property type="project" value="TreeGrafter"/>
</dbReference>
<evidence type="ECO:0000256" key="5">
    <source>
        <dbReference type="ARBA" id="ARBA00022771"/>
    </source>
</evidence>
<dbReference type="AlphaFoldDB" id="A0A0B2BLF5"/>
<keyword evidence="17" id="KW-1185">Reference proteome</keyword>
<dbReference type="InterPro" id="IPR015886">
    <property type="entry name" value="H2TH_FPG"/>
</dbReference>
<keyword evidence="4" id="KW-0227">DNA damage</keyword>
<keyword evidence="10" id="KW-0456">Lyase</keyword>
<dbReference type="InterPro" id="IPR010979">
    <property type="entry name" value="Ribosomal_uS13-like_H2TH"/>
</dbReference>
<dbReference type="InterPro" id="IPR000214">
    <property type="entry name" value="Znf_DNA_glyclase/AP_lyase"/>
</dbReference>
<sequence length="263" mass="29221">MPEGDAVWRTARRLDRALHGRLLDAADLRVPAYATLDLSGRTVEEVVSRGKHLFAHLGDLSLHTHLGMDGSWRTYRSGARWDRPAFQARVVLRAGPVEAVGFLLPVVEVLTPEHESAVVERLGPDLLDPAYDATEALRRLTVDPARSLADALLDQTVVAGIGNIFRIEVMFLRGLHPDVAIADDQDPARTLDLARRMLLVNRETSAIVTTGVDRRGQQTWVYGRGGAPCRRCGTRIERRDPVVTQSRGAEERVTYWCPHCQPV</sequence>
<evidence type="ECO:0000256" key="1">
    <source>
        <dbReference type="ARBA" id="ARBA00009409"/>
    </source>
</evidence>
<proteinExistence type="inferred from homology"/>
<dbReference type="PROSITE" id="PS51066">
    <property type="entry name" value="ZF_FPG_2"/>
    <property type="match status" value="1"/>
</dbReference>
<dbReference type="OrthoDB" id="9800855at2"/>
<evidence type="ECO:0000256" key="11">
    <source>
        <dbReference type="ARBA" id="ARBA00023268"/>
    </source>
</evidence>
<dbReference type="InterPro" id="IPR035937">
    <property type="entry name" value="FPG_N"/>
</dbReference>
<dbReference type="Pfam" id="PF06831">
    <property type="entry name" value="H2TH"/>
    <property type="match status" value="1"/>
</dbReference>
<dbReference type="PROSITE" id="PS51068">
    <property type="entry name" value="FPG_CAT"/>
    <property type="match status" value="1"/>
</dbReference>
<evidence type="ECO:0000256" key="12">
    <source>
        <dbReference type="ARBA" id="ARBA00023295"/>
    </source>
</evidence>
<dbReference type="InterPro" id="IPR012319">
    <property type="entry name" value="FPG_cat"/>
</dbReference>
<evidence type="ECO:0000256" key="13">
    <source>
        <dbReference type="PROSITE-ProRule" id="PRU00391"/>
    </source>
</evidence>
<name>A0A0B2BLF5_9ACTN</name>
<evidence type="ECO:0000256" key="8">
    <source>
        <dbReference type="ARBA" id="ARBA00023125"/>
    </source>
</evidence>
<keyword evidence="12" id="KW-0326">Glycosidase</keyword>
<evidence type="ECO:0000256" key="2">
    <source>
        <dbReference type="ARBA" id="ARBA00012720"/>
    </source>
</evidence>
<keyword evidence="16" id="KW-0255">Endonuclease</keyword>
<feature type="domain" description="FPG-type" evidence="14">
    <location>
        <begin position="220"/>
        <end position="262"/>
    </location>
</feature>
<protein>
    <recommendedName>
        <fullName evidence="2">DNA-(apurinic or apyrimidinic site) lyase</fullName>
        <ecNumber evidence="2">4.2.99.18</ecNumber>
    </recommendedName>
</protein>
<dbReference type="SUPFAM" id="SSF81624">
    <property type="entry name" value="N-terminal domain of MutM-like DNA repair proteins"/>
    <property type="match status" value="1"/>
</dbReference>
<dbReference type="PANTHER" id="PTHR42697">
    <property type="entry name" value="ENDONUCLEASE 8"/>
    <property type="match status" value="1"/>
</dbReference>
<keyword evidence="5 13" id="KW-0863">Zinc-finger</keyword>
<keyword evidence="8" id="KW-0238">DNA-binding</keyword>
<dbReference type="EC" id="4.2.99.18" evidence="2"/>
<keyword evidence="16" id="KW-0540">Nuclease</keyword>
<dbReference type="GO" id="GO:0003684">
    <property type="term" value="F:damaged DNA binding"/>
    <property type="evidence" value="ECO:0007669"/>
    <property type="project" value="InterPro"/>
</dbReference>
<dbReference type="Pfam" id="PF01149">
    <property type="entry name" value="Fapy_DNA_glyco"/>
    <property type="match status" value="1"/>
</dbReference>
<dbReference type="GO" id="GO:0140078">
    <property type="term" value="F:class I DNA-(apurinic or apyrimidinic site) endonuclease activity"/>
    <property type="evidence" value="ECO:0007669"/>
    <property type="project" value="UniProtKB-EC"/>
</dbReference>
<feature type="domain" description="Formamidopyrimidine-DNA glycosylase catalytic" evidence="15">
    <location>
        <begin position="2"/>
        <end position="87"/>
    </location>
</feature>
<dbReference type="CDD" id="cd08971">
    <property type="entry name" value="AcNei2_N"/>
    <property type="match status" value="1"/>
</dbReference>
<dbReference type="Gene3D" id="3.20.190.10">
    <property type="entry name" value="MutM-like, N-terminal"/>
    <property type="match status" value="1"/>
</dbReference>
<accession>A0A0B2BLF5</accession>
<evidence type="ECO:0000256" key="3">
    <source>
        <dbReference type="ARBA" id="ARBA00022723"/>
    </source>
</evidence>
<dbReference type="Gene3D" id="1.10.8.50">
    <property type="match status" value="1"/>
</dbReference>
<evidence type="ECO:0000256" key="9">
    <source>
        <dbReference type="ARBA" id="ARBA00023204"/>
    </source>
</evidence>
<evidence type="ECO:0000313" key="16">
    <source>
        <dbReference type="EMBL" id="PJJ56227.1"/>
    </source>
</evidence>
<gene>
    <name evidence="16" type="ORF">CLV56_0431</name>
</gene>
<dbReference type="SMART" id="SM00898">
    <property type="entry name" value="Fapy_DNA_glyco"/>
    <property type="match status" value="1"/>
</dbReference>
<keyword evidence="6" id="KW-0378">Hydrolase</keyword>
<evidence type="ECO:0000256" key="10">
    <source>
        <dbReference type="ARBA" id="ARBA00023239"/>
    </source>
</evidence>
<evidence type="ECO:0000256" key="4">
    <source>
        <dbReference type="ARBA" id="ARBA00022763"/>
    </source>
</evidence>
<dbReference type="SUPFAM" id="SSF46946">
    <property type="entry name" value="S13-like H2TH domain"/>
    <property type="match status" value="1"/>
</dbReference>
<organism evidence="16 17">
    <name type="scientific">Mumia flava</name>
    <dbReference type="NCBI Taxonomy" id="1348852"/>
    <lineage>
        <taxon>Bacteria</taxon>
        <taxon>Bacillati</taxon>
        <taxon>Actinomycetota</taxon>
        <taxon>Actinomycetes</taxon>
        <taxon>Propionibacteriales</taxon>
        <taxon>Nocardioidaceae</taxon>
        <taxon>Mumia</taxon>
    </lineage>
</organism>
<evidence type="ECO:0000259" key="14">
    <source>
        <dbReference type="PROSITE" id="PS51066"/>
    </source>
</evidence>
<dbReference type="PANTHER" id="PTHR42697:SF1">
    <property type="entry name" value="ENDONUCLEASE 8"/>
    <property type="match status" value="1"/>
</dbReference>